<evidence type="ECO:0000313" key="2">
    <source>
        <dbReference type="EMBL" id="PNR45037.1"/>
    </source>
</evidence>
<feature type="region of interest" description="Disordered" evidence="1">
    <location>
        <begin position="71"/>
        <end position="99"/>
    </location>
</feature>
<evidence type="ECO:0000256" key="1">
    <source>
        <dbReference type="SAM" id="MobiDB-lite"/>
    </source>
</evidence>
<dbReference type="PaxDb" id="3218-PP1S61_96V6.1"/>
<feature type="compositionally biased region" description="Polar residues" evidence="1">
    <location>
        <begin position="71"/>
        <end position="91"/>
    </location>
</feature>
<organism evidence="2">
    <name type="scientific">Physcomitrium patens</name>
    <name type="common">Spreading-leaved earth moss</name>
    <name type="synonym">Physcomitrella patens</name>
    <dbReference type="NCBI Taxonomy" id="3218"/>
    <lineage>
        <taxon>Eukaryota</taxon>
        <taxon>Viridiplantae</taxon>
        <taxon>Streptophyta</taxon>
        <taxon>Embryophyta</taxon>
        <taxon>Bryophyta</taxon>
        <taxon>Bryophytina</taxon>
        <taxon>Bryopsida</taxon>
        <taxon>Funariidae</taxon>
        <taxon>Funariales</taxon>
        <taxon>Funariaceae</taxon>
        <taxon>Physcomitrium</taxon>
    </lineage>
</organism>
<name>A0A2K1JU29_PHYPA</name>
<reference evidence="2 4" key="1">
    <citation type="journal article" date="2008" name="Science">
        <title>The Physcomitrella genome reveals evolutionary insights into the conquest of land by plants.</title>
        <authorList>
            <person name="Rensing S."/>
            <person name="Lang D."/>
            <person name="Zimmer A."/>
            <person name="Terry A."/>
            <person name="Salamov A."/>
            <person name="Shapiro H."/>
            <person name="Nishiyama T."/>
            <person name="Perroud P.-F."/>
            <person name="Lindquist E."/>
            <person name="Kamisugi Y."/>
            <person name="Tanahashi T."/>
            <person name="Sakakibara K."/>
            <person name="Fujita T."/>
            <person name="Oishi K."/>
            <person name="Shin-I T."/>
            <person name="Kuroki Y."/>
            <person name="Toyoda A."/>
            <person name="Suzuki Y."/>
            <person name="Hashimoto A."/>
            <person name="Yamaguchi K."/>
            <person name="Sugano A."/>
            <person name="Kohara Y."/>
            <person name="Fujiyama A."/>
            <person name="Anterola A."/>
            <person name="Aoki S."/>
            <person name="Ashton N."/>
            <person name="Barbazuk W.B."/>
            <person name="Barker E."/>
            <person name="Bennetzen J."/>
            <person name="Bezanilla M."/>
            <person name="Blankenship R."/>
            <person name="Cho S.H."/>
            <person name="Dutcher S."/>
            <person name="Estelle M."/>
            <person name="Fawcett J.A."/>
            <person name="Gundlach H."/>
            <person name="Hanada K."/>
            <person name="Heyl A."/>
            <person name="Hicks K.A."/>
            <person name="Hugh J."/>
            <person name="Lohr M."/>
            <person name="Mayer K."/>
            <person name="Melkozernov A."/>
            <person name="Murata T."/>
            <person name="Nelson D."/>
            <person name="Pils B."/>
            <person name="Prigge M."/>
            <person name="Reiss B."/>
            <person name="Renner T."/>
            <person name="Rombauts S."/>
            <person name="Rushton P."/>
            <person name="Sanderfoot A."/>
            <person name="Schween G."/>
            <person name="Shiu S.-H."/>
            <person name="Stueber K."/>
            <person name="Theodoulou F.L."/>
            <person name="Tu H."/>
            <person name="Van de Peer Y."/>
            <person name="Verrier P.J."/>
            <person name="Waters E."/>
            <person name="Wood A."/>
            <person name="Yang L."/>
            <person name="Cove D."/>
            <person name="Cuming A."/>
            <person name="Hasebe M."/>
            <person name="Lucas S."/>
            <person name="Mishler D.B."/>
            <person name="Reski R."/>
            <person name="Grigoriev I."/>
            <person name="Quatrano R.S."/>
            <person name="Boore J.L."/>
        </authorList>
    </citation>
    <scope>NUCLEOTIDE SEQUENCE [LARGE SCALE GENOMIC DNA]</scope>
    <source>
        <strain evidence="3 4">cv. Gransden 2004</strain>
    </source>
</reference>
<dbReference type="InParanoid" id="A0A2K1JU29"/>
<dbReference type="EnsemblPlants" id="Pp3c11_9370V3.1">
    <property type="protein sequence ID" value="PAC:32957190.CDS.1"/>
    <property type="gene ID" value="Pp3c11_9370"/>
</dbReference>
<dbReference type="Proteomes" id="UP000006727">
    <property type="component" value="Chromosome 11"/>
</dbReference>
<reference evidence="3" key="3">
    <citation type="submission" date="2020-12" db="UniProtKB">
        <authorList>
            <consortium name="EnsemblPlants"/>
        </authorList>
    </citation>
    <scope>IDENTIFICATION</scope>
</reference>
<dbReference type="AlphaFoldDB" id="A0A2K1JU29"/>
<reference evidence="2 4" key="2">
    <citation type="journal article" date="2018" name="Plant J.">
        <title>The Physcomitrella patens chromosome-scale assembly reveals moss genome structure and evolution.</title>
        <authorList>
            <person name="Lang D."/>
            <person name="Ullrich K.K."/>
            <person name="Murat F."/>
            <person name="Fuchs J."/>
            <person name="Jenkins J."/>
            <person name="Haas F.B."/>
            <person name="Piednoel M."/>
            <person name="Gundlach H."/>
            <person name="Van Bel M."/>
            <person name="Meyberg R."/>
            <person name="Vives C."/>
            <person name="Morata J."/>
            <person name="Symeonidi A."/>
            <person name="Hiss M."/>
            <person name="Muchero W."/>
            <person name="Kamisugi Y."/>
            <person name="Saleh O."/>
            <person name="Blanc G."/>
            <person name="Decker E.L."/>
            <person name="van Gessel N."/>
            <person name="Grimwood J."/>
            <person name="Hayes R.D."/>
            <person name="Graham S.W."/>
            <person name="Gunter L.E."/>
            <person name="McDaniel S.F."/>
            <person name="Hoernstein S.N.W."/>
            <person name="Larsson A."/>
            <person name="Li F.W."/>
            <person name="Perroud P.F."/>
            <person name="Phillips J."/>
            <person name="Ranjan P."/>
            <person name="Rokshar D.S."/>
            <person name="Rothfels C.J."/>
            <person name="Schneider L."/>
            <person name="Shu S."/>
            <person name="Stevenson D.W."/>
            <person name="Thummler F."/>
            <person name="Tillich M."/>
            <person name="Villarreal Aguilar J.C."/>
            <person name="Widiez T."/>
            <person name="Wong G.K."/>
            <person name="Wymore A."/>
            <person name="Zhang Y."/>
            <person name="Zimmer A.D."/>
            <person name="Quatrano R.S."/>
            <person name="Mayer K.F.X."/>
            <person name="Goodstein D."/>
            <person name="Casacuberta J.M."/>
            <person name="Vandepoele K."/>
            <person name="Reski R."/>
            <person name="Cuming A.C."/>
            <person name="Tuskan G.A."/>
            <person name="Maumus F."/>
            <person name="Salse J."/>
            <person name="Schmutz J."/>
            <person name="Rensing S.A."/>
        </authorList>
    </citation>
    <scope>NUCLEOTIDE SEQUENCE [LARGE SCALE GENOMIC DNA]</scope>
    <source>
        <strain evidence="3 4">cv. Gransden 2004</strain>
    </source>
</reference>
<gene>
    <name evidence="2" type="ORF">PHYPA_014808</name>
</gene>
<evidence type="ECO:0000313" key="3">
    <source>
        <dbReference type="EnsemblPlants" id="PAC:32957190.CDS.1"/>
    </source>
</evidence>
<protein>
    <recommendedName>
        <fullName evidence="5">Reverse transcriptase Ty1/copia-type domain-containing protein</fullName>
    </recommendedName>
</protein>
<sequence>MDQTTFVKKMLHQFGMEHSKPAATPMHEACKLTTEMHEEQADATLYRQIIDKILYLTNSLYHECPLTINAAPSNTTYGDSKTSTAIPTQNNKSRRTKYR</sequence>
<accession>A0A2K1JU29</accession>
<proteinExistence type="predicted"/>
<evidence type="ECO:0008006" key="5">
    <source>
        <dbReference type="Google" id="ProtNLM"/>
    </source>
</evidence>
<dbReference type="Gramene" id="Pp3c11_9370V3.1">
    <property type="protein sequence ID" value="PAC:32957190.CDS.1"/>
    <property type="gene ID" value="Pp3c11_9370"/>
</dbReference>
<keyword evidence="4" id="KW-1185">Reference proteome</keyword>
<evidence type="ECO:0000313" key="4">
    <source>
        <dbReference type="Proteomes" id="UP000006727"/>
    </source>
</evidence>
<dbReference type="EMBL" id="ABEU02000011">
    <property type="protein sequence ID" value="PNR45037.1"/>
    <property type="molecule type" value="Genomic_DNA"/>
</dbReference>